<protein>
    <submittedName>
        <fullName evidence="4">Lysine-specific demethylase 9</fullName>
    </submittedName>
</protein>
<evidence type="ECO:0000313" key="4">
    <source>
        <dbReference type="RefSeq" id="XP_028968946.1"/>
    </source>
</evidence>
<evidence type="ECO:0000256" key="2">
    <source>
        <dbReference type="SAM" id="MobiDB-lite"/>
    </source>
</evidence>
<dbReference type="RefSeq" id="XP_028968946.1">
    <property type="nucleotide sequence ID" value="XM_029113113.1"/>
</dbReference>
<dbReference type="GO" id="GO:0005634">
    <property type="term" value="C:nucleus"/>
    <property type="evidence" value="ECO:0007669"/>
    <property type="project" value="InterPro"/>
</dbReference>
<organism evidence="3 4">
    <name type="scientific">Galendromus occidentalis</name>
    <name type="common">western predatory mite</name>
    <dbReference type="NCBI Taxonomy" id="34638"/>
    <lineage>
        <taxon>Eukaryota</taxon>
        <taxon>Metazoa</taxon>
        <taxon>Ecdysozoa</taxon>
        <taxon>Arthropoda</taxon>
        <taxon>Chelicerata</taxon>
        <taxon>Arachnida</taxon>
        <taxon>Acari</taxon>
        <taxon>Parasitiformes</taxon>
        <taxon>Mesostigmata</taxon>
        <taxon>Gamasina</taxon>
        <taxon>Phytoseioidea</taxon>
        <taxon>Phytoseiidae</taxon>
        <taxon>Typhlodrominae</taxon>
        <taxon>Galendromus</taxon>
    </lineage>
</organism>
<dbReference type="AlphaFoldDB" id="A0AAJ7SJJ8"/>
<dbReference type="Proteomes" id="UP000694867">
    <property type="component" value="Unplaced"/>
</dbReference>
<accession>A0AAJ7SJJ8</accession>
<feature type="compositionally biased region" description="Low complexity" evidence="2">
    <location>
        <begin position="16"/>
        <end position="40"/>
    </location>
</feature>
<feature type="region of interest" description="Disordered" evidence="2">
    <location>
        <begin position="1"/>
        <end position="65"/>
    </location>
</feature>
<feature type="compositionally biased region" description="Low complexity" evidence="2">
    <location>
        <begin position="532"/>
        <end position="541"/>
    </location>
</feature>
<gene>
    <name evidence="4" type="primary">LOC100903774</name>
</gene>
<dbReference type="InterPro" id="IPR026306">
    <property type="entry name" value="RSBN1/Dpy-2/CEP530"/>
</dbReference>
<dbReference type="PANTHER" id="PTHR13354">
    <property type="entry name" value="ROUND SPERMATID BASIC PROTEIN 1"/>
    <property type="match status" value="1"/>
</dbReference>
<comment type="similarity">
    <text evidence="1">Belongs to the round spermatid basic protein 1 family.</text>
</comment>
<feature type="compositionally biased region" description="Basic residues" evidence="2">
    <location>
        <begin position="95"/>
        <end position="107"/>
    </location>
</feature>
<feature type="region of interest" description="Disordered" evidence="2">
    <location>
        <begin position="530"/>
        <end position="556"/>
    </location>
</feature>
<feature type="compositionally biased region" description="Low complexity" evidence="2">
    <location>
        <begin position="49"/>
        <end position="60"/>
    </location>
</feature>
<feature type="region of interest" description="Disordered" evidence="2">
    <location>
        <begin position="86"/>
        <end position="130"/>
    </location>
</feature>
<proteinExistence type="inferred from homology"/>
<keyword evidence="3" id="KW-1185">Reference proteome</keyword>
<evidence type="ECO:0000313" key="3">
    <source>
        <dbReference type="Proteomes" id="UP000694867"/>
    </source>
</evidence>
<dbReference type="PANTHER" id="PTHR13354:SF11">
    <property type="entry name" value="LYSINE-SPECIFIC DEMETHYLASE 9"/>
    <property type="match status" value="1"/>
</dbReference>
<feature type="compositionally biased region" description="Basic and acidic residues" evidence="2">
    <location>
        <begin position="542"/>
        <end position="556"/>
    </location>
</feature>
<dbReference type="KEGG" id="goe:100903774"/>
<dbReference type="GeneID" id="100903774"/>
<reference evidence="4" key="1">
    <citation type="submission" date="2025-08" db="UniProtKB">
        <authorList>
            <consortium name="RefSeq"/>
        </authorList>
    </citation>
    <scope>IDENTIFICATION</scope>
</reference>
<evidence type="ECO:0000256" key="1">
    <source>
        <dbReference type="ARBA" id="ARBA00010560"/>
    </source>
</evidence>
<feature type="compositionally biased region" description="Basic and acidic residues" evidence="2">
    <location>
        <begin position="108"/>
        <end position="125"/>
    </location>
</feature>
<name>A0AAJ7SJJ8_9ACAR</name>
<sequence length="556" mass="63111">MVSMGEPGANGIERLSSATSTVNNASTTTISPTSTATNNAQLTRKPNEAASDQNASDNSSGRQYTSPVCGLQLDIKPEVLAEVKVEQAEAQSEKSHRKHSEKAHRERHKDENRQKGSYRSSKDGSSRCSRCKRRLQKMRNCSIQCKRDRSTLPLKIEPKGLQTARFPETLEYDHYKFGRFFRRERHSNGGADILHLYFDEIQHLNPEEMQRLVKEYLKETFRESTQGCAKYVVSVVHNGASYMPDLVDYFAATHPQMKVKCGILGRQSDIETTTMREFKDLVERTYSCGTYRAGPLHQISVVGTAQEETGGFFPDFLKMLEQSPFLKPTMPWGSLSVEQFDPRHSNDGPIVWVRPGEQMVPTAEVKGSPMKPTRKELKNLYYQPLRSTEPREIFFEDRTKAHADQVGQGLDRMTTAAVGILKAVNGERWCNRVTKDVVAFHASDYLSLVEKLQLDLHEPPVSQCIQWVEDAKLNQLRREGVRYARVNLCDNDIYFLPRNIIHQFRTVTAVASIAWHLRLRHYYPSAETAPLTAKTTSSSSAESKDSEETPMEIEVK</sequence>